<dbReference type="Pfam" id="PF01467">
    <property type="entry name" value="CTP_transf_like"/>
    <property type="match status" value="1"/>
</dbReference>
<evidence type="ECO:0000256" key="7">
    <source>
        <dbReference type="ARBA" id="ARBA00022777"/>
    </source>
</evidence>
<dbReference type="RefSeq" id="WP_152213491.1">
    <property type="nucleotide sequence ID" value="NZ_WFLN01000008.1"/>
</dbReference>
<feature type="domain" description="Carbohydrate kinase PfkB" evidence="13">
    <location>
        <begin position="20"/>
        <end position="334"/>
    </location>
</feature>
<name>A0A833N316_9BACT</name>
<dbReference type="InterPro" id="IPR011611">
    <property type="entry name" value="PfkB_dom"/>
</dbReference>
<dbReference type="InterPro" id="IPR014729">
    <property type="entry name" value="Rossmann-like_a/b/a_fold"/>
</dbReference>
<evidence type="ECO:0000313" key="15">
    <source>
        <dbReference type="EMBL" id="KAB8029150.1"/>
    </source>
</evidence>
<dbReference type="InterPro" id="IPR023030">
    <property type="entry name" value="Bifunc_HldE"/>
</dbReference>
<evidence type="ECO:0000256" key="11">
    <source>
        <dbReference type="ARBA" id="ARBA00047428"/>
    </source>
</evidence>
<feature type="binding site" evidence="12">
    <location>
        <begin position="216"/>
        <end position="219"/>
    </location>
    <ligand>
        <name>ATP</name>
        <dbReference type="ChEBI" id="CHEBI:30616"/>
    </ligand>
</feature>
<feature type="region of interest" description="Cytidylyltransferase" evidence="12">
    <location>
        <begin position="375"/>
        <end position="505"/>
    </location>
</feature>
<keyword evidence="6 12" id="KW-0547">Nucleotide-binding</keyword>
<evidence type="ECO:0000256" key="10">
    <source>
        <dbReference type="ARBA" id="ARBA00023277"/>
    </source>
</evidence>
<comment type="caution">
    <text evidence="15">The sequence shown here is derived from an EMBL/GenBank/DDBJ whole genome shotgun (WGS) entry which is preliminary data.</text>
</comment>
<dbReference type="GO" id="GO:0009244">
    <property type="term" value="P:lipopolysaccharide core region biosynthetic process"/>
    <property type="evidence" value="ECO:0007669"/>
    <property type="project" value="UniProtKB-UniPathway"/>
</dbReference>
<evidence type="ECO:0000259" key="13">
    <source>
        <dbReference type="Pfam" id="PF00294"/>
    </source>
</evidence>
<dbReference type="GO" id="GO:0005829">
    <property type="term" value="C:cytosol"/>
    <property type="evidence" value="ECO:0007669"/>
    <property type="project" value="TreeGrafter"/>
</dbReference>
<dbReference type="HAMAP" id="MF_01603">
    <property type="entry name" value="HldE"/>
    <property type="match status" value="1"/>
</dbReference>
<dbReference type="PANTHER" id="PTHR46969">
    <property type="entry name" value="BIFUNCTIONAL PROTEIN HLDE"/>
    <property type="match status" value="1"/>
</dbReference>
<keyword evidence="9 12" id="KW-0511">Multifunctional enzyme</keyword>
<dbReference type="CDD" id="cd01172">
    <property type="entry name" value="RfaE_like"/>
    <property type="match status" value="1"/>
</dbReference>
<dbReference type="InterPro" id="IPR011914">
    <property type="entry name" value="RfaE_dom_II"/>
</dbReference>
<comment type="function">
    <text evidence="2 12">Catalyzes the ADP transfer from ATP to D-glycero-beta-D-manno-heptose 1-phosphate, yielding ADP-D-glycero-beta-D-manno-heptose.</text>
</comment>
<evidence type="ECO:0000259" key="14">
    <source>
        <dbReference type="Pfam" id="PF01467"/>
    </source>
</evidence>
<comment type="pathway">
    <text evidence="12">Nucleotide-sugar biosynthesis; ADP-L-glycero-beta-D-manno-heptose biosynthesis; ADP-L-glycero-beta-D-manno-heptose from D-glycero-beta-D-manno-heptose 7-phosphate: step 3/4.</text>
</comment>
<comment type="subunit">
    <text evidence="12">Homodimer.</text>
</comment>
<dbReference type="GO" id="GO:0016773">
    <property type="term" value="F:phosphotransferase activity, alcohol group as acceptor"/>
    <property type="evidence" value="ECO:0007669"/>
    <property type="project" value="InterPro"/>
</dbReference>
<evidence type="ECO:0000256" key="3">
    <source>
        <dbReference type="ARBA" id="ARBA00004713"/>
    </source>
</evidence>
<dbReference type="PROSITE" id="PS00583">
    <property type="entry name" value="PFKB_KINASES_1"/>
    <property type="match status" value="1"/>
</dbReference>
<dbReference type="PANTHER" id="PTHR46969:SF1">
    <property type="entry name" value="BIFUNCTIONAL PROTEIN HLDE"/>
    <property type="match status" value="1"/>
</dbReference>
<protein>
    <recommendedName>
        <fullName evidence="12">Bifunctional protein HldE</fullName>
    </recommendedName>
    <domain>
        <recommendedName>
            <fullName evidence="12">D-beta-D-heptose 7-phosphate kinase</fullName>
            <ecNumber evidence="12">2.7.1.167</ecNumber>
        </recommendedName>
        <alternativeName>
            <fullName evidence="12">D-beta-D-heptose 7-phosphotransferase</fullName>
        </alternativeName>
        <alternativeName>
            <fullName evidence="12">D-glycero-beta-D-manno-heptose-7-phosphate kinase</fullName>
        </alternativeName>
    </domain>
    <domain>
        <recommendedName>
            <fullName evidence="12">D-beta-D-heptose 1-phosphate adenylyltransferase</fullName>
            <ecNumber evidence="12">2.7.7.70</ecNumber>
        </recommendedName>
        <alternativeName>
            <fullName evidence="12">D-glycero-beta-D-manno-heptose 1-phosphate adenylyltransferase</fullName>
        </alternativeName>
    </domain>
</protein>
<gene>
    <name evidence="15" type="primary">rfaE2</name>
    <name evidence="12" type="synonym">hldE</name>
    <name evidence="15" type="ORF">GCL57_11470</name>
</gene>
<keyword evidence="10 12" id="KW-0119">Carbohydrate metabolism</keyword>
<dbReference type="SUPFAM" id="SSF53613">
    <property type="entry name" value="Ribokinase-like"/>
    <property type="match status" value="1"/>
</dbReference>
<keyword evidence="7 12" id="KW-0418">Kinase</keyword>
<comment type="pathway">
    <text evidence="3">Bacterial outer membrane biogenesis; LPS core biosynthesis.</text>
</comment>
<evidence type="ECO:0000256" key="6">
    <source>
        <dbReference type="ARBA" id="ARBA00022741"/>
    </source>
</evidence>
<comment type="function">
    <text evidence="1 12">Catalyzes the phosphorylation of D-glycero-D-manno-heptose 7-phosphate at the C-1 position to selectively form D-glycero-beta-D-manno-heptose-1,7-bisphosphate.</text>
</comment>
<reference evidence="15 16" key="1">
    <citation type="submission" date="2019-10" db="EMBL/GenBank/DDBJ databases">
        <title>New genus of Silvanigrellaceae.</title>
        <authorList>
            <person name="Pitt A."/>
            <person name="Hahn M.W."/>
        </authorList>
    </citation>
    <scope>NUCLEOTIDE SEQUENCE [LARGE SCALE GENOMIC DNA]</scope>
    <source>
        <strain evidence="15 16">33A1-SZDP</strain>
    </source>
</reference>
<dbReference type="EC" id="2.7.1.167" evidence="12"/>
<feature type="domain" description="Cytidyltransferase-like" evidence="14">
    <location>
        <begin position="375"/>
        <end position="467"/>
    </location>
</feature>
<dbReference type="SUPFAM" id="SSF52374">
    <property type="entry name" value="Nucleotidylyl transferase"/>
    <property type="match status" value="1"/>
</dbReference>
<dbReference type="InterPro" id="IPR002173">
    <property type="entry name" value="Carboh/pur_kinase_PfkB_CS"/>
</dbReference>
<dbReference type="Gene3D" id="3.40.1190.20">
    <property type="match status" value="1"/>
</dbReference>
<evidence type="ECO:0000256" key="5">
    <source>
        <dbReference type="ARBA" id="ARBA00022695"/>
    </source>
</evidence>
<comment type="catalytic activity">
    <reaction evidence="11 12">
        <text>D-glycero-beta-D-manno-heptose 1-phosphate + ATP + H(+) = ADP-D-glycero-beta-D-manno-heptose + diphosphate</text>
        <dbReference type="Rhea" id="RHEA:27465"/>
        <dbReference type="ChEBI" id="CHEBI:15378"/>
        <dbReference type="ChEBI" id="CHEBI:30616"/>
        <dbReference type="ChEBI" id="CHEBI:33019"/>
        <dbReference type="ChEBI" id="CHEBI:59967"/>
        <dbReference type="ChEBI" id="CHEBI:61593"/>
        <dbReference type="EC" id="2.7.7.70"/>
    </reaction>
</comment>
<dbReference type="Pfam" id="PF00294">
    <property type="entry name" value="PfkB"/>
    <property type="match status" value="1"/>
</dbReference>
<keyword evidence="5 12" id="KW-0548">Nucleotidyltransferase</keyword>
<comment type="catalytic activity">
    <reaction evidence="12">
        <text>D-glycero-beta-D-manno-heptose 7-phosphate + ATP = D-glycero-beta-D-manno-heptose 1,7-bisphosphate + ADP + H(+)</text>
        <dbReference type="Rhea" id="RHEA:27473"/>
        <dbReference type="ChEBI" id="CHEBI:15378"/>
        <dbReference type="ChEBI" id="CHEBI:30616"/>
        <dbReference type="ChEBI" id="CHEBI:60204"/>
        <dbReference type="ChEBI" id="CHEBI:60208"/>
        <dbReference type="ChEBI" id="CHEBI:456216"/>
        <dbReference type="EC" id="2.7.1.167"/>
    </reaction>
</comment>
<comment type="pathway">
    <text evidence="12">Nucleotide-sugar biosynthesis; ADP-L-glycero-beta-D-manno-heptose biosynthesis; ADP-L-glycero-beta-D-manno-heptose from D-glycero-beta-D-manno-heptose 7-phosphate: step 1/4.</text>
</comment>
<feature type="active site" evidence="12">
    <location>
        <position position="293"/>
    </location>
</feature>
<dbReference type="UniPathway" id="UPA00356">
    <property type="reaction ID" value="UER00437"/>
</dbReference>
<dbReference type="GO" id="GO:0005524">
    <property type="term" value="F:ATP binding"/>
    <property type="evidence" value="ECO:0007669"/>
    <property type="project" value="UniProtKB-UniRule"/>
</dbReference>
<dbReference type="Proteomes" id="UP000442694">
    <property type="component" value="Unassembled WGS sequence"/>
</dbReference>
<dbReference type="GO" id="GO:0033785">
    <property type="term" value="F:heptose 7-phosphate kinase activity"/>
    <property type="evidence" value="ECO:0007669"/>
    <property type="project" value="UniProtKB-UniRule"/>
</dbReference>
<dbReference type="InterPro" id="IPR011913">
    <property type="entry name" value="RfaE_dom_I"/>
</dbReference>
<dbReference type="NCBIfam" id="TIGR02199">
    <property type="entry name" value="rfaE_dom_II"/>
    <property type="match status" value="1"/>
</dbReference>
<dbReference type="InterPro" id="IPR004821">
    <property type="entry name" value="Cyt_trans-like"/>
</dbReference>
<evidence type="ECO:0000313" key="16">
    <source>
        <dbReference type="Proteomes" id="UP000442694"/>
    </source>
</evidence>
<feature type="region of interest" description="Ribokinase" evidence="12">
    <location>
        <begin position="1"/>
        <end position="348"/>
    </location>
</feature>
<proteinExistence type="inferred from homology"/>
<evidence type="ECO:0000256" key="9">
    <source>
        <dbReference type="ARBA" id="ARBA00023268"/>
    </source>
</evidence>
<evidence type="ECO:0000256" key="2">
    <source>
        <dbReference type="ARBA" id="ARBA00003753"/>
    </source>
</evidence>
<evidence type="ECO:0000256" key="1">
    <source>
        <dbReference type="ARBA" id="ARBA00002319"/>
    </source>
</evidence>
<dbReference type="InterPro" id="IPR029056">
    <property type="entry name" value="Ribokinase-like"/>
</dbReference>
<organism evidence="15 16">
    <name type="scientific">Fluviispira multicolorata</name>
    <dbReference type="NCBI Taxonomy" id="2654512"/>
    <lineage>
        <taxon>Bacteria</taxon>
        <taxon>Pseudomonadati</taxon>
        <taxon>Bdellovibrionota</taxon>
        <taxon>Oligoflexia</taxon>
        <taxon>Silvanigrellales</taxon>
        <taxon>Silvanigrellaceae</taxon>
        <taxon>Fluviispira</taxon>
    </lineage>
</organism>
<dbReference type="EMBL" id="WFLN01000008">
    <property type="protein sequence ID" value="KAB8029150.1"/>
    <property type="molecule type" value="Genomic_DNA"/>
</dbReference>
<comment type="similarity">
    <text evidence="12">In the N-terminal section; belongs to the carbohydrate kinase PfkB family.</text>
</comment>
<dbReference type="UniPathway" id="UPA00958"/>
<dbReference type="AlphaFoldDB" id="A0A833N316"/>
<dbReference type="GO" id="GO:0097171">
    <property type="term" value="P:ADP-L-glycero-beta-D-manno-heptose biosynthetic process"/>
    <property type="evidence" value="ECO:0007669"/>
    <property type="project" value="UniProtKB-UniPathway"/>
</dbReference>
<dbReference type="GO" id="GO:0033786">
    <property type="term" value="F:heptose-1-phosphate adenylyltransferase activity"/>
    <property type="evidence" value="ECO:0007669"/>
    <property type="project" value="UniProtKB-UniRule"/>
</dbReference>
<accession>A0A833N316</accession>
<sequence length="505" mass="54952">MTSFFNHTTPQDILTLKETRIFIVGDIILDTYIEGKVSRISPEAPVPVVLESNRRAVPGGAGNVAANVASMGAKAFLCGRIGKDSEAHILKKVLEEHCIETNSLIESSKVPTTTKMRIMSGNMSASGAQQIVRVDKERNEDITPQEEESVIKFYNKFIEENENCCLVLSDYGKGFLTKNLIQNLISLSNENHIPIVTDPKSEDVNRYAQSTVIKPNLNEGKSVFKVQNPGLLLNTFEEEIEAIADCYLKTSECKNLVMSLSEHGVMTRGLNIEGTLRIASNALQVSDVSGAGDTLIAFIAMCLAARFSLVRATELGNIAAGIVCGKLGTATLTPSEFLCVFKEKSEATHPEKKLDLDSLSLLSKDFKSQKKRTVFTNGCFDILHAGHVEYLQKARSLGDLLIIGLNSDSSVKRLKGSARPVQTENDRAKILASLACVDYVVLFDEDTPLETILAIKPDVLVKGADYNIENTVGAKEVASWGGSVELVALVPGRSTSSIIQKAQLR</sequence>
<dbReference type="Gene3D" id="3.40.50.620">
    <property type="entry name" value="HUPs"/>
    <property type="match status" value="1"/>
</dbReference>
<keyword evidence="16" id="KW-1185">Reference proteome</keyword>
<comment type="similarity">
    <text evidence="12">In the C-terminal section; belongs to the cytidylyltransferase family.</text>
</comment>
<evidence type="ECO:0000256" key="4">
    <source>
        <dbReference type="ARBA" id="ARBA00022679"/>
    </source>
</evidence>
<dbReference type="EC" id="2.7.7.70" evidence="12"/>
<keyword evidence="8 12" id="KW-0067">ATP-binding</keyword>
<keyword evidence="4 12" id="KW-0808">Transferase</keyword>
<dbReference type="NCBIfam" id="TIGR00125">
    <property type="entry name" value="cyt_tran_rel"/>
    <property type="match status" value="1"/>
</dbReference>
<evidence type="ECO:0000256" key="12">
    <source>
        <dbReference type="HAMAP-Rule" id="MF_01603"/>
    </source>
</evidence>
<evidence type="ECO:0000256" key="8">
    <source>
        <dbReference type="ARBA" id="ARBA00022840"/>
    </source>
</evidence>